<evidence type="ECO:0000313" key="3">
    <source>
        <dbReference type="Proteomes" id="UP000032352"/>
    </source>
</evidence>
<proteinExistence type="predicted"/>
<dbReference type="KEGG" id="tvd:SG34_015860"/>
<dbReference type="Proteomes" id="UP000032352">
    <property type="component" value="Chromosome"/>
</dbReference>
<reference evidence="2 3" key="1">
    <citation type="journal article" date="2015" name="Genome Announc.">
        <title>Draft Genome Sequences of Marine Isolates of Thalassomonas viridans and Thalassomonas actiniarum.</title>
        <authorList>
            <person name="Olonade I."/>
            <person name="van Zyl L.J."/>
            <person name="Trindade M."/>
        </authorList>
    </citation>
    <scope>NUCLEOTIDE SEQUENCE [LARGE SCALE GENOMIC DNA]</scope>
    <source>
        <strain evidence="2 3">XOM25</strain>
    </source>
</reference>
<dbReference type="GO" id="GO:0003677">
    <property type="term" value="F:DNA binding"/>
    <property type="evidence" value="ECO:0007669"/>
    <property type="project" value="InterPro"/>
</dbReference>
<dbReference type="GO" id="GO:0009307">
    <property type="term" value="P:DNA restriction-modification system"/>
    <property type="evidence" value="ECO:0007669"/>
    <property type="project" value="InterPro"/>
</dbReference>
<accession>A0AAE9YYJ0</accession>
<keyword evidence="2" id="KW-0255">Endonuclease</keyword>
<sequence>MPKRSNQFQKLVKDINSRLSSDKVVITESKMLVDSYTGEEREVDIYIEDLAGPYPVKVSVECTAKARKLDRPAVEQLKAKHDGLETGHLVIVSKSGFAKTCYPYAKKNNIELIEFNDAESMDWPSWMEKLKDFSLSHYKFQAIDLSLTLETQPPENFNSKSVWIKSTEFGHIPVHDYIYLRHSNSKRFLEPKTNIGEVEWVFEPPLSINDDSGLVVQCSAMNVKYIESTSDVDLDMKYKEYMERPVAYGVSEDNDLGRISFIASGEKSENGEGKFNVSISIDTN</sequence>
<dbReference type="SUPFAM" id="SSF52980">
    <property type="entry name" value="Restriction endonuclease-like"/>
    <property type="match status" value="1"/>
</dbReference>
<keyword evidence="2" id="KW-0378">Hydrolase</keyword>
<keyword evidence="2" id="KW-0540">Nuclease</keyword>
<evidence type="ECO:0000313" key="2">
    <source>
        <dbReference type="EMBL" id="WDE02917.1"/>
    </source>
</evidence>
<dbReference type="InterPro" id="IPR011335">
    <property type="entry name" value="Restrct_endonuc-II-like"/>
</dbReference>
<organism evidence="2 3">
    <name type="scientific">Thalassomonas viridans</name>
    <dbReference type="NCBI Taxonomy" id="137584"/>
    <lineage>
        <taxon>Bacteria</taxon>
        <taxon>Pseudomonadati</taxon>
        <taxon>Pseudomonadota</taxon>
        <taxon>Gammaproteobacteria</taxon>
        <taxon>Alteromonadales</taxon>
        <taxon>Colwelliaceae</taxon>
        <taxon>Thalassomonas</taxon>
    </lineage>
</organism>
<feature type="domain" description="Restriction endonuclease type IV Mrr" evidence="1">
    <location>
        <begin position="37"/>
        <end position="116"/>
    </location>
</feature>
<dbReference type="Pfam" id="PF04471">
    <property type="entry name" value="Mrr_cat"/>
    <property type="match status" value="1"/>
</dbReference>
<dbReference type="InterPro" id="IPR007560">
    <property type="entry name" value="Restrct_endonuc_IV_Mrr"/>
</dbReference>
<dbReference type="RefSeq" id="WP_044840267.1">
    <property type="nucleotide sequence ID" value="NZ_CP059733.1"/>
</dbReference>
<name>A0AAE9YYJ0_9GAMM</name>
<keyword evidence="3" id="KW-1185">Reference proteome</keyword>
<dbReference type="EMBL" id="CP059733">
    <property type="protein sequence ID" value="WDE02917.1"/>
    <property type="molecule type" value="Genomic_DNA"/>
</dbReference>
<reference evidence="2 3" key="2">
    <citation type="journal article" date="2022" name="Mar. Drugs">
        <title>Bioassay-Guided Fractionation Leads to the Detection of Cholic Acid Generated by the Rare Thalassomonas sp.</title>
        <authorList>
            <person name="Pheiffer F."/>
            <person name="Schneider Y.K."/>
            <person name="Hansen E.H."/>
            <person name="Andersen J.H."/>
            <person name="Isaksson J."/>
            <person name="Busche T."/>
            <person name="R C."/>
            <person name="Kalinowski J."/>
            <person name="Zyl L.V."/>
            <person name="Trindade M."/>
        </authorList>
    </citation>
    <scope>NUCLEOTIDE SEQUENCE [LARGE SCALE GENOMIC DNA]</scope>
    <source>
        <strain evidence="2 3">XOM25</strain>
    </source>
</reference>
<protein>
    <submittedName>
        <fullName evidence="2">Restriction endonuclease</fullName>
    </submittedName>
</protein>
<dbReference type="AlphaFoldDB" id="A0AAE9YYJ0"/>
<gene>
    <name evidence="2" type="ORF">SG34_015860</name>
</gene>
<evidence type="ECO:0000259" key="1">
    <source>
        <dbReference type="Pfam" id="PF04471"/>
    </source>
</evidence>
<dbReference type="GO" id="GO:0004519">
    <property type="term" value="F:endonuclease activity"/>
    <property type="evidence" value="ECO:0007669"/>
    <property type="project" value="UniProtKB-KW"/>
</dbReference>